<feature type="compositionally biased region" description="Polar residues" evidence="1">
    <location>
        <begin position="32"/>
        <end position="59"/>
    </location>
</feature>
<evidence type="ECO:0000313" key="3">
    <source>
        <dbReference type="Proteomes" id="UP001181693"/>
    </source>
</evidence>
<dbReference type="EMBL" id="DYDO01000007">
    <property type="protein sequence ID" value="DBA21254.1"/>
    <property type="molecule type" value="Genomic_DNA"/>
</dbReference>
<sequence length="160" mass="17570">MISSDMPESSTVTDSAQGDVTLAENNVLEKPPSSSNAELHTLVNENLTESEELQLSNDTMTREVPPPLVCDNDSSSPVPPKEETSTLGSTVTQSQAKPEERTDQGLHESDNEDLFKETSPKQKAKQEEEEEEEVSLKGRPPPSPLFGDEDDEEDDLDWLG</sequence>
<feature type="compositionally biased region" description="Polar residues" evidence="1">
    <location>
        <begin position="1"/>
        <end position="18"/>
    </location>
</feature>
<evidence type="ECO:0000313" key="2">
    <source>
        <dbReference type="EMBL" id="DBA21254.1"/>
    </source>
</evidence>
<feature type="compositionally biased region" description="Polar residues" evidence="1">
    <location>
        <begin position="85"/>
        <end position="96"/>
    </location>
</feature>
<name>A0AAV2ZS40_PYXAD</name>
<gene>
    <name evidence="2" type="ORF">GDO54_017926</name>
</gene>
<protein>
    <submittedName>
        <fullName evidence="2">Uncharacterized protein</fullName>
    </submittedName>
</protein>
<proteinExistence type="predicted"/>
<dbReference type="Proteomes" id="UP001181693">
    <property type="component" value="Unassembled WGS sequence"/>
</dbReference>
<accession>A0AAV2ZS40</accession>
<organism evidence="2 3">
    <name type="scientific">Pyxicephalus adspersus</name>
    <name type="common">African bullfrog</name>
    <dbReference type="NCBI Taxonomy" id="30357"/>
    <lineage>
        <taxon>Eukaryota</taxon>
        <taxon>Metazoa</taxon>
        <taxon>Chordata</taxon>
        <taxon>Craniata</taxon>
        <taxon>Vertebrata</taxon>
        <taxon>Euteleostomi</taxon>
        <taxon>Amphibia</taxon>
        <taxon>Batrachia</taxon>
        <taxon>Anura</taxon>
        <taxon>Neobatrachia</taxon>
        <taxon>Ranoidea</taxon>
        <taxon>Pyxicephalidae</taxon>
        <taxon>Pyxicephalinae</taxon>
        <taxon>Pyxicephalus</taxon>
    </lineage>
</organism>
<feature type="compositionally biased region" description="Basic and acidic residues" evidence="1">
    <location>
        <begin position="97"/>
        <end position="126"/>
    </location>
</feature>
<reference evidence="2" key="1">
    <citation type="thesis" date="2020" institute="ProQuest LLC" country="789 East Eisenhower Parkway, Ann Arbor, MI, USA">
        <title>Comparative Genomics and Chromosome Evolution.</title>
        <authorList>
            <person name="Mudd A.B."/>
        </authorList>
    </citation>
    <scope>NUCLEOTIDE SEQUENCE</scope>
    <source>
        <strain evidence="2">1538</strain>
        <tissue evidence="2">Blood</tissue>
    </source>
</reference>
<comment type="caution">
    <text evidence="2">The sequence shown here is derived from an EMBL/GenBank/DDBJ whole genome shotgun (WGS) entry which is preliminary data.</text>
</comment>
<feature type="region of interest" description="Disordered" evidence="1">
    <location>
        <begin position="1"/>
        <end position="160"/>
    </location>
</feature>
<keyword evidence="3" id="KW-1185">Reference proteome</keyword>
<dbReference type="AlphaFoldDB" id="A0AAV2ZS40"/>
<evidence type="ECO:0000256" key="1">
    <source>
        <dbReference type="SAM" id="MobiDB-lite"/>
    </source>
</evidence>
<feature type="compositionally biased region" description="Acidic residues" evidence="1">
    <location>
        <begin position="147"/>
        <end position="160"/>
    </location>
</feature>